<reference evidence="2" key="1">
    <citation type="submission" date="2020-06" db="EMBL/GenBank/DDBJ databases">
        <title>WGS assembly of Ceratodon purpureus strain R40.</title>
        <authorList>
            <person name="Carey S.B."/>
            <person name="Jenkins J."/>
            <person name="Shu S."/>
            <person name="Lovell J.T."/>
            <person name="Sreedasyam A."/>
            <person name="Maumus F."/>
            <person name="Tiley G.P."/>
            <person name="Fernandez-Pozo N."/>
            <person name="Barry K."/>
            <person name="Chen C."/>
            <person name="Wang M."/>
            <person name="Lipzen A."/>
            <person name="Daum C."/>
            <person name="Saski C.A."/>
            <person name="Payton A.C."/>
            <person name="Mcbreen J.C."/>
            <person name="Conrad R.E."/>
            <person name="Kollar L.M."/>
            <person name="Olsson S."/>
            <person name="Huttunen S."/>
            <person name="Landis J.B."/>
            <person name="Wickett N.J."/>
            <person name="Johnson M.G."/>
            <person name="Rensing S.A."/>
            <person name="Grimwood J."/>
            <person name="Schmutz J."/>
            <person name="Mcdaniel S.F."/>
        </authorList>
    </citation>
    <scope>NUCLEOTIDE SEQUENCE</scope>
    <source>
        <strain evidence="2">R40</strain>
    </source>
</reference>
<proteinExistence type="predicted"/>
<gene>
    <name evidence="2" type="ORF">KC19_1G127900</name>
</gene>
<dbReference type="Proteomes" id="UP000822688">
    <property type="component" value="Chromosome 1"/>
</dbReference>
<evidence type="ECO:0000256" key="1">
    <source>
        <dbReference type="SAM" id="SignalP"/>
    </source>
</evidence>
<name>A0A8T0J6G9_CERPU</name>
<dbReference type="EMBL" id="CM026421">
    <property type="protein sequence ID" value="KAG0590802.1"/>
    <property type="molecule type" value="Genomic_DNA"/>
</dbReference>
<evidence type="ECO:0008006" key="4">
    <source>
        <dbReference type="Google" id="ProtNLM"/>
    </source>
</evidence>
<organism evidence="2 3">
    <name type="scientific">Ceratodon purpureus</name>
    <name type="common">Fire moss</name>
    <name type="synonym">Dicranum purpureum</name>
    <dbReference type="NCBI Taxonomy" id="3225"/>
    <lineage>
        <taxon>Eukaryota</taxon>
        <taxon>Viridiplantae</taxon>
        <taxon>Streptophyta</taxon>
        <taxon>Embryophyta</taxon>
        <taxon>Bryophyta</taxon>
        <taxon>Bryophytina</taxon>
        <taxon>Bryopsida</taxon>
        <taxon>Dicranidae</taxon>
        <taxon>Pseudoditrichales</taxon>
        <taxon>Ditrichaceae</taxon>
        <taxon>Ceratodon</taxon>
    </lineage>
</organism>
<dbReference type="AlphaFoldDB" id="A0A8T0J6G9"/>
<keyword evidence="3" id="KW-1185">Reference proteome</keyword>
<evidence type="ECO:0000313" key="3">
    <source>
        <dbReference type="Proteomes" id="UP000822688"/>
    </source>
</evidence>
<sequence>MCGRRESAAFVLCWRVCVVEVEVVVAARRGAVRRGGGRVGGRSGKLSWVLRRIVPWDVPSQVRFKVILKRRRTGKKILYYIIFNVELWD</sequence>
<feature type="chain" id="PRO_5035837151" description="Secreted protein" evidence="1">
    <location>
        <begin position="22"/>
        <end position="89"/>
    </location>
</feature>
<feature type="signal peptide" evidence="1">
    <location>
        <begin position="1"/>
        <end position="21"/>
    </location>
</feature>
<comment type="caution">
    <text evidence="2">The sequence shown here is derived from an EMBL/GenBank/DDBJ whole genome shotgun (WGS) entry which is preliminary data.</text>
</comment>
<accession>A0A8T0J6G9</accession>
<protein>
    <recommendedName>
        <fullName evidence="4">Secreted protein</fullName>
    </recommendedName>
</protein>
<evidence type="ECO:0000313" key="2">
    <source>
        <dbReference type="EMBL" id="KAG0590802.1"/>
    </source>
</evidence>
<keyword evidence="1" id="KW-0732">Signal</keyword>